<feature type="domain" description="TcaA protein NTF2-like" evidence="3">
    <location>
        <begin position="265"/>
        <end position="378"/>
    </location>
</feature>
<dbReference type="GO" id="GO:0006508">
    <property type="term" value="P:proteolysis"/>
    <property type="evidence" value="ECO:0007669"/>
    <property type="project" value="UniProtKB-KW"/>
</dbReference>
<gene>
    <name evidence="4" type="ORF">I858_011055</name>
</gene>
<dbReference type="Gene3D" id="2.40.10.120">
    <property type="match status" value="1"/>
</dbReference>
<dbReference type="Pfam" id="PF13365">
    <property type="entry name" value="Trypsin_2"/>
    <property type="match status" value="1"/>
</dbReference>
<evidence type="ECO:0000259" key="3">
    <source>
        <dbReference type="Pfam" id="PF22819"/>
    </source>
</evidence>
<keyword evidence="2" id="KW-0812">Transmembrane</keyword>
<protein>
    <submittedName>
        <fullName evidence="4">Serine protease</fullName>
    </submittedName>
</protein>
<dbReference type="PANTHER" id="PTHR22939">
    <property type="entry name" value="SERINE PROTEASE FAMILY S1C HTRA-RELATED"/>
    <property type="match status" value="1"/>
</dbReference>
<dbReference type="PRINTS" id="PR00834">
    <property type="entry name" value="PROTEASES2C"/>
</dbReference>
<keyword evidence="1" id="KW-0720">Serine protease</keyword>
<reference evidence="4" key="1">
    <citation type="submission" date="2016-10" db="EMBL/GenBank/DDBJ databases">
        <authorList>
            <person name="See-Too W.S."/>
        </authorList>
    </citation>
    <scope>NUCLEOTIDE SEQUENCE</scope>
    <source>
        <strain evidence="4">L10.15</strain>
    </source>
</reference>
<feature type="transmembrane region" description="Helical" evidence="2">
    <location>
        <begin position="12"/>
        <end position="35"/>
    </location>
</feature>
<name>A0A1B1S2W4_9BACL</name>
<dbReference type="RefSeq" id="WP_049695232.1">
    <property type="nucleotide sequence ID" value="NZ_CP016540.2"/>
</dbReference>
<keyword evidence="1" id="KW-0378">Hydrolase</keyword>
<keyword evidence="2" id="KW-1133">Transmembrane helix</keyword>
<dbReference type="InterPro" id="IPR054528">
    <property type="entry name" value="TcaA_5th"/>
</dbReference>
<dbReference type="OrthoDB" id="189537at2"/>
<dbReference type="Pfam" id="PF22819">
    <property type="entry name" value="TcaA_5th"/>
    <property type="match status" value="1"/>
</dbReference>
<dbReference type="PANTHER" id="PTHR22939:SF129">
    <property type="entry name" value="SERINE PROTEASE HTRA2, MITOCHONDRIAL"/>
    <property type="match status" value="1"/>
</dbReference>
<dbReference type="STRING" id="1302659.I858_011055"/>
<evidence type="ECO:0000256" key="1">
    <source>
        <dbReference type="ARBA" id="ARBA00022825"/>
    </source>
</evidence>
<proteinExistence type="predicted"/>
<accession>A0A1B1S2W4</accession>
<dbReference type="EMBL" id="CP016540">
    <property type="protein sequence ID" value="ANU27526.1"/>
    <property type="molecule type" value="Genomic_DNA"/>
</dbReference>
<evidence type="ECO:0000313" key="5">
    <source>
        <dbReference type="Proteomes" id="UP000053354"/>
    </source>
</evidence>
<keyword evidence="4" id="KW-0645">Protease</keyword>
<dbReference type="Proteomes" id="UP000053354">
    <property type="component" value="Chromosome"/>
</dbReference>
<keyword evidence="2" id="KW-0472">Membrane</keyword>
<sequence>MTPKTTAKITKTNQIIAVLTVLLLVVVAWGLYWFLSPDNNATSPSSAASEETVAETQLEAIVAQAKTQAYTLYTDLEQGSGFLINNKGDILTNAHVVLDGSFITVKNSDGQEFNGVVIGMSETEDLAIVRVDRLAGKEPLEIEMEPVDVGTPVIAIGSPNDESNTVTTGEIAATNIEFSDEYEYTELYEMTAEIAQGSSGGPLISANTGKILGINSIILQEKPESGYAIPMYTIWEQLIEWINNPLVTEEQEIILQDIRDPYFEEDLLANFITDYFEMLPYTFNDEIASDYSPYVAPSSKAETKASEMDEEYTQPDRTYETIETTINAIDINETSATIEADAELTYQDEKNDTSSSVTHQGVYTVTINQYGDYQIEDMINQ</sequence>
<dbReference type="GO" id="GO:0004252">
    <property type="term" value="F:serine-type endopeptidase activity"/>
    <property type="evidence" value="ECO:0007669"/>
    <property type="project" value="InterPro"/>
</dbReference>
<dbReference type="InterPro" id="IPR009003">
    <property type="entry name" value="Peptidase_S1_PA"/>
</dbReference>
<keyword evidence="5" id="KW-1185">Reference proteome</keyword>
<dbReference type="SUPFAM" id="SSF50494">
    <property type="entry name" value="Trypsin-like serine proteases"/>
    <property type="match status" value="1"/>
</dbReference>
<evidence type="ECO:0000313" key="4">
    <source>
        <dbReference type="EMBL" id="ANU27526.1"/>
    </source>
</evidence>
<dbReference type="AlphaFoldDB" id="A0A1B1S2W4"/>
<dbReference type="InterPro" id="IPR001940">
    <property type="entry name" value="Peptidase_S1C"/>
</dbReference>
<dbReference type="KEGG" id="pll:I858_011055"/>
<evidence type="ECO:0000256" key="2">
    <source>
        <dbReference type="SAM" id="Phobius"/>
    </source>
</evidence>
<organism evidence="4 5">
    <name type="scientific">Planococcus versutus</name>
    <dbReference type="NCBI Taxonomy" id="1302659"/>
    <lineage>
        <taxon>Bacteria</taxon>
        <taxon>Bacillati</taxon>
        <taxon>Bacillota</taxon>
        <taxon>Bacilli</taxon>
        <taxon>Bacillales</taxon>
        <taxon>Caryophanaceae</taxon>
        <taxon>Planococcus</taxon>
    </lineage>
</organism>